<comment type="caution">
    <text evidence="1">The sequence shown here is derived from an EMBL/GenBank/DDBJ whole genome shotgun (WGS) entry which is preliminary data.</text>
</comment>
<dbReference type="RefSeq" id="WP_151575992.1">
    <property type="nucleotide sequence ID" value="NZ_WBOT01000012.1"/>
</dbReference>
<reference evidence="1 2" key="1">
    <citation type="journal article" date="2014" name="Arch. Microbiol.">
        <title>Bacillus mesophilum sp. nov., strain IITR-54T, a novel 4-chlorobiphenyl dechlorinating bacterium.</title>
        <authorList>
            <person name="Manickam N."/>
            <person name="Singh N.K."/>
            <person name="Bajaj A."/>
            <person name="Kumar R.M."/>
            <person name="Kaur G."/>
            <person name="Kaur N."/>
            <person name="Bala M."/>
            <person name="Kumar A."/>
            <person name="Mayilraj S."/>
        </authorList>
    </citation>
    <scope>NUCLEOTIDE SEQUENCE [LARGE SCALE GENOMIC DNA]</scope>
    <source>
        <strain evidence="1 2">IITR-54</strain>
    </source>
</reference>
<dbReference type="OrthoDB" id="2691320at2"/>
<dbReference type="Proteomes" id="UP000441354">
    <property type="component" value="Unassembled WGS sequence"/>
</dbReference>
<organism evidence="1 2">
    <name type="scientific">Bacillus mesophilum</name>
    <dbReference type="NCBI Taxonomy" id="1071718"/>
    <lineage>
        <taxon>Bacteria</taxon>
        <taxon>Bacillati</taxon>
        <taxon>Bacillota</taxon>
        <taxon>Bacilli</taxon>
        <taxon>Bacillales</taxon>
        <taxon>Bacillaceae</taxon>
        <taxon>Bacillus</taxon>
    </lineage>
</organism>
<proteinExistence type="predicted"/>
<accession>A0A7V7UVQ5</accession>
<evidence type="ECO:0000313" key="2">
    <source>
        <dbReference type="Proteomes" id="UP000441354"/>
    </source>
</evidence>
<dbReference type="EMBL" id="WBOT01000012">
    <property type="protein sequence ID" value="KAB2329419.1"/>
    <property type="molecule type" value="Genomic_DNA"/>
</dbReference>
<protein>
    <submittedName>
        <fullName evidence="1">Uncharacterized protein</fullName>
    </submittedName>
</protein>
<dbReference type="AlphaFoldDB" id="A0A7V7UVQ5"/>
<sequence>MKKYSRLNLLSNAVLDNTGEIINRIFESKYARLEIEIPTSDLKRAQVFVNTVNELIEDEVDEYFTVDKLIVLLYRDFLRQVDQGMDLETLANAIRAKMAALENKTLKVKHYLALEEDMDLDSLKQRVKAQKKKRMSYSVVTFKVYKQSVLRGELLLHDLAELHPNLEMTVEDLIALRLRDVLKEIKKGDYNILANIVGLLT</sequence>
<gene>
    <name evidence="1" type="ORF">F7732_21070</name>
</gene>
<evidence type="ECO:0000313" key="1">
    <source>
        <dbReference type="EMBL" id="KAB2329419.1"/>
    </source>
</evidence>
<keyword evidence="2" id="KW-1185">Reference proteome</keyword>
<name>A0A7V7UVQ5_9BACI</name>